<dbReference type="Pfam" id="PF26146">
    <property type="entry name" value="PI-PLC_X"/>
    <property type="match status" value="1"/>
</dbReference>
<feature type="signal peptide" evidence="2">
    <location>
        <begin position="1"/>
        <end position="19"/>
    </location>
</feature>
<dbReference type="PANTHER" id="PTHR13593">
    <property type="match status" value="1"/>
</dbReference>
<evidence type="ECO:0000313" key="4">
    <source>
        <dbReference type="Proteomes" id="UP000473826"/>
    </source>
</evidence>
<dbReference type="GO" id="GO:0006629">
    <property type="term" value="P:lipid metabolic process"/>
    <property type="evidence" value="ECO:0007669"/>
    <property type="project" value="InterPro"/>
</dbReference>
<dbReference type="GO" id="GO:0008081">
    <property type="term" value="F:phosphoric diester hydrolase activity"/>
    <property type="evidence" value="ECO:0007669"/>
    <property type="project" value="InterPro"/>
</dbReference>
<evidence type="ECO:0000256" key="1">
    <source>
        <dbReference type="SAM" id="MobiDB-lite"/>
    </source>
</evidence>
<reference evidence="3 4" key="1">
    <citation type="journal article" date="2019" name="PLoS Genet.">
        <title>Convergent evolution of linked mating-type loci in basidiomycete fungi.</title>
        <authorList>
            <person name="Sun S."/>
            <person name="Coelho M.A."/>
            <person name="Heitman J."/>
            <person name="Nowrousian M."/>
        </authorList>
    </citation>
    <scope>NUCLEOTIDE SEQUENCE [LARGE SCALE GENOMIC DNA]</scope>
    <source>
        <strain evidence="3 4">CBS 4282</strain>
    </source>
</reference>
<feature type="chain" id="PRO_5028911084" description="Phosphatidylinositol-specific phospholipase C X domain-containing protein" evidence="2">
    <location>
        <begin position="20"/>
        <end position="365"/>
    </location>
</feature>
<dbReference type="Proteomes" id="UP000473826">
    <property type="component" value="Unassembled WGS sequence"/>
</dbReference>
<dbReference type="EMBL" id="QKWK01000003">
    <property type="protein sequence ID" value="TXT12820.1"/>
    <property type="molecule type" value="Genomic_DNA"/>
</dbReference>
<dbReference type="Gene3D" id="3.20.20.190">
    <property type="entry name" value="Phosphatidylinositol (PI) phosphodiesterase"/>
    <property type="match status" value="1"/>
</dbReference>
<dbReference type="OrthoDB" id="7984201at2759"/>
<dbReference type="AlphaFoldDB" id="A0A7D8V111"/>
<dbReference type="InterPro" id="IPR017946">
    <property type="entry name" value="PLC-like_Pdiesterase_TIM-brl"/>
</dbReference>
<comment type="caution">
    <text evidence="3">The sequence shown here is derived from an EMBL/GenBank/DDBJ whole genome shotgun (WGS) entry which is preliminary data.</text>
</comment>
<name>A0A7D8V111_VANHU</name>
<dbReference type="SUPFAM" id="SSF51695">
    <property type="entry name" value="PLC-like phosphodiesterases"/>
    <property type="match status" value="1"/>
</dbReference>
<protein>
    <recommendedName>
        <fullName evidence="5">Phosphatidylinositol-specific phospholipase C X domain-containing protein</fullName>
    </recommendedName>
</protein>
<dbReference type="InterPro" id="IPR051057">
    <property type="entry name" value="PI-PLC_domain"/>
</dbReference>
<accession>A0A7D8V111</accession>
<proteinExistence type="predicted"/>
<organism evidence="3 4">
    <name type="scientific">Vanrija humicola</name>
    <name type="common">Yeast</name>
    <name type="synonym">Cryptococcus humicola</name>
    <dbReference type="NCBI Taxonomy" id="5417"/>
    <lineage>
        <taxon>Eukaryota</taxon>
        <taxon>Fungi</taxon>
        <taxon>Dikarya</taxon>
        <taxon>Basidiomycota</taxon>
        <taxon>Agaricomycotina</taxon>
        <taxon>Tremellomycetes</taxon>
        <taxon>Trichosporonales</taxon>
        <taxon>Trichosporonaceae</taxon>
        <taxon>Vanrija</taxon>
    </lineage>
</organism>
<keyword evidence="2" id="KW-0732">Signal</keyword>
<feature type="region of interest" description="Disordered" evidence="1">
    <location>
        <begin position="319"/>
        <end position="339"/>
    </location>
</feature>
<sequence>MRFSLALALAPLLALPALAASVCNGDASLCTRLYSNVTYIGAHDSYAVGQGIADNQDKDVTAQLNDGIRALQIQTHNTSDGIHLCHTSCALLDAGLLSDYLSKVKTWLDANPNEVVTIIIVNIDNLPATAFASAYQTAGLDKKSFVPKAASNTIQDWPTLGSLIDAGTPLVTFLNYNADFTAVPYLIDEFTNMWEDAYNVIDQEWGCAVNRSTNTGPSPNQKMYMINHFLDKEWNILGNVAYIPDKDKLNETNAASGPGSIGFHVGNCVMLYQRNPNIILLDYYDSNGNEPFVAAAQLNGVPAPTNTIVPGAVSSTGGAGASGTAPPAASISSSSNKGNGAQGAMPAGMGLAAAVVGIALGAVLV</sequence>
<gene>
    <name evidence="3" type="ORF">VHUM_01221</name>
</gene>
<dbReference type="PANTHER" id="PTHR13593:SF140">
    <property type="entry name" value="PLC-LIKE PHOSPHODIESTERASE"/>
    <property type="match status" value="1"/>
</dbReference>
<evidence type="ECO:0000256" key="2">
    <source>
        <dbReference type="SAM" id="SignalP"/>
    </source>
</evidence>
<evidence type="ECO:0008006" key="5">
    <source>
        <dbReference type="Google" id="ProtNLM"/>
    </source>
</evidence>
<keyword evidence="4" id="KW-1185">Reference proteome</keyword>
<evidence type="ECO:0000313" key="3">
    <source>
        <dbReference type="EMBL" id="TXT12820.1"/>
    </source>
</evidence>
<dbReference type="PROSITE" id="PS50007">
    <property type="entry name" value="PIPLC_X_DOMAIN"/>
    <property type="match status" value="1"/>
</dbReference>